<dbReference type="AlphaFoldDB" id="A0AAV2Q412"/>
<sequence length="153" mass="17085">ESTTYTILSLIPANPSTYTILGFFVLVLTVLLVSIIIHMKKKNRVQPNIQQGVLPPEEVPFGDMPRGGIPHHEDISLGDVVPTVQAPETYLTYQPPREKAPSQMVTFSLPSHMVTGNIFELEEDYLAPIEGEYEEFGSSPIYSNTHSNVILFR</sequence>
<keyword evidence="1" id="KW-0812">Transmembrane</keyword>
<keyword evidence="1" id="KW-0472">Membrane</keyword>
<feature type="non-terminal residue" evidence="2">
    <location>
        <position position="1"/>
    </location>
</feature>
<accession>A0AAV2Q412</accession>
<protein>
    <submittedName>
        <fullName evidence="2">Uncharacterized protein</fullName>
    </submittedName>
</protein>
<proteinExistence type="predicted"/>
<evidence type="ECO:0000256" key="1">
    <source>
        <dbReference type="SAM" id="Phobius"/>
    </source>
</evidence>
<evidence type="ECO:0000313" key="3">
    <source>
        <dbReference type="Proteomes" id="UP001497623"/>
    </source>
</evidence>
<keyword evidence="3" id="KW-1185">Reference proteome</keyword>
<name>A0AAV2Q412_MEGNR</name>
<organism evidence="2 3">
    <name type="scientific">Meganyctiphanes norvegica</name>
    <name type="common">Northern krill</name>
    <name type="synonym">Thysanopoda norvegica</name>
    <dbReference type="NCBI Taxonomy" id="48144"/>
    <lineage>
        <taxon>Eukaryota</taxon>
        <taxon>Metazoa</taxon>
        <taxon>Ecdysozoa</taxon>
        <taxon>Arthropoda</taxon>
        <taxon>Crustacea</taxon>
        <taxon>Multicrustacea</taxon>
        <taxon>Malacostraca</taxon>
        <taxon>Eumalacostraca</taxon>
        <taxon>Eucarida</taxon>
        <taxon>Euphausiacea</taxon>
        <taxon>Euphausiidae</taxon>
        <taxon>Meganyctiphanes</taxon>
    </lineage>
</organism>
<dbReference type="EMBL" id="CAXKWB010003211">
    <property type="protein sequence ID" value="CAL4068547.1"/>
    <property type="molecule type" value="Genomic_DNA"/>
</dbReference>
<keyword evidence="1" id="KW-1133">Transmembrane helix</keyword>
<evidence type="ECO:0000313" key="2">
    <source>
        <dbReference type="EMBL" id="CAL4068547.1"/>
    </source>
</evidence>
<feature type="transmembrane region" description="Helical" evidence="1">
    <location>
        <begin position="18"/>
        <end position="37"/>
    </location>
</feature>
<reference evidence="2 3" key="1">
    <citation type="submission" date="2024-05" db="EMBL/GenBank/DDBJ databases">
        <authorList>
            <person name="Wallberg A."/>
        </authorList>
    </citation>
    <scope>NUCLEOTIDE SEQUENCE [LARGE SCALE GENOMIC DNA]</scope>
</reference>
<dbReference type="Proteomes" id="UP001497623">
    <property type="component" value="Unassembled WGS sequence"/>
</dbReference>
<gene>
    <name evidence="2" type="ORF">MNOR_LOCUS7349</name>
</gene>
<comment type="caution">
    <text evidence="2">The sequence shown here is derived from an EMBL/GenBank/DDBJ whole genome shotgun (WGS) entry which is preliminary data.</text>
</comment>